<dbReference type="PANTHER" id="PTHR30401">
    <property type="entry name" value="TRNA 2-SELENOURIDINE SYNTHASE"/>
    <property type="match status" value="1"/>
</dbReference>
<dbReference type="InterPro" id="IPR058840">
    <property type="entry name" value="AAA_SelU"/>
</dbReference>
<feature type="domain" description="Rhodanese" evidence="2">
    <location>
        <begin position="29"/>
        <end position="149"/>
    </location>
</feature>
<dbReference type="GO" id="GO:0043828">
    <property type="term" value="F:tRNA 2-selenouridine synthase activity"/>
    <property type="evidence" value="ECO:0007669"/>
    <property type="project" value="InterPro"/>
</dbReference>
<keyword evidence="1" id="KW-0711">Selenium</keyword>
<protein>
    <recommendedName>
        <fullName evidence="2">Rhodanese domain-containing protein</fullName>
    </recommendedName>
</protein>
<dbReference type="PROSITE" id="PS50206">
    <property type="entry name" value="RHODANESE_3"/>
    <property type="match status" value="1"/>
</dbReference>
<dbReference type="InterPro" id="IPR017582">
    <property type="entry name" value="SelU"/>
</dbReference>
<dbReference type="NCBIfam" id="NF008750">
    <property type="entry name" value="PRK11784.1-2"/>
    <property type="match status" value="1"/>
</dbReference>
<reference evidence="3" key="1">
    <citation type="submission" date="2018-05" db="EMBL/GenBank/DDBJ databases">
        <authorList>
            <person name="Lanie J.A."/>
            <person name="Ng W.-L."/>
            <person name="Kazmierczak K.M."/>
            <person name="Andrzejewski T.M."/>
            <person name="Davidsen T.M."/>
            <person name="Wayne K.J."/>
            <person name="Tettelin H."/>
            <person name="Glass J.I."/>
            <person name="Rusch D."/>
            <person name="Podicherti R."/>
            <person name="Tsui H.-C.T."/>
            <person name="Winkler M.E."/>
        </authorList>
    </citation>
    <scope>NUCLEOTIDE SEQUENCE</scope>
</reference>
<dbReference type="Pfam" id="PF26341">
    <property type="entry name" value="AAA_SelU"/>
    <property type="match status" value="1"/>
</dbReference>
<organism evidence="3">
    <name type="scientific">marine metagenome</name>
    <dbReference type="NCBI Taxonomy" id="408172"/>
    <lineage>
        <taxon>unclassified sequences</taxon>
        <taxon>metagenomes</taxon>
        <taxon>ecological metagenomes</taxon>
    </lineage>
</organism>
<dbReference type="PANTHER" id="PTHR30401:SF0">
    <property type="entry name" value="TRNA 2-SELENOURIDINE SYNTHASE"/>
    <property type="match status" value="1"/>
</dbReference>
<dbReference type="Gene3D" id="3.40.50.300">
    <property type="entry name" value="P-loop containing nucleotide triphosphate hydrolases"/>
    <property type="match status" value="1"/>
</dbReference>
<dbReference type="SUPFAM" id="SSF52821">
    <property type="entry name" value="Rhodanese/Cell cycle control phosphatase"/>
    <property type="match status" value="1"/>
</dbReference>
<dbReference type="NCBIfam" id="TIGR03167">
    <property type="entry name" value="tRNA_sel_U_synt"/>
    <property type="match status" value="1"/>
</dbReference>
<dbReference type="InterPro" id="IPR027417">
    <property type="entry name" value="P-loop_NTPase"/>
</dbReference>
<dbReference type="SMART" id="SM00450">
    <property type="entry name" value="RHOD"/>
    <property type="match status" value="1"/>
</dbReference>
<dbReference type="SUPFAM" id="SSF52540">
    <property type="entry name" value="P-loop containing nucleoside triphosphate hydrolases"/>
    <property type="match status" value="1"/>
</dbReference>
<sequence length="356" mass="40470">MPDQSRRPPKRAEDFLNGGFGLVSVEEALTDGIVLLDVRTAEEFAEGSVPDALSRPLFDNMERAEIGTIYKQIGRDDAVEKGLEFFEPRIQQFLSSISDIKSQQIVVFCARGGMRSSSVVRLLQHHGFRVAQMQGGYKKYRQFVLQKLYNPMPPLIVLHGQTGVGKTLLLKKLPDHLDLEDLAQHRSSLFGAINKTPRTQKNFEAQLVQKLRTLPEAHPLFVEGESRKVGQVFIPQTLADAMKGGTLVLLNASMKTRISRIVEEYQVCGEQSFQQVDSILQFLRVALGKVKVEQLRLWLKQEEIEKIVHMLLVEYYDPRYKHAMSAYEYVLELSAEDLNQAADELICFRKEVISSY</sequence>
<dbReference type="InterPro" id="IPR025662">
    <property type="entry name" value="Sigma_54_int_dom_ATP-bd_1"/>
</dbReference>
<dbReference type="EMBL" id="UINC01001815">
    <property type="protein sequence ID" value="SUZ89320.1"/>
    <property type="molecule type" value="Genomic_DNA"/>
</dbReference>
<gene>
    <name evidence="3" type="ORF">METZ01_LOCUS42174</name>
</gene>
<dbReference type="PROSITE" id="PS00675">
    <property type="entry name" value="SIGMA54_INTERACT_1"/>
    <property type="match status" value="1"/>
</dbReference>
<evidence type="ECO:0000259" key="2">
    <source>
        <dbReference type="PROSITE" id="PS50206"/>
    </source>
</evidence>
<evidence type="ECO:0000313" key="3">
    <source>
        <dbReference type="EMBL" id="SUZ89320.1"/>
    </source>
</evidence>
<dbReference type="Gene3D" id="3.40.250.10">
    <property type="entry name" value="Rhodanese-like domain"/>
    <property type="match status" value="1"/>
</dbReference>
<accession>A0A381RCD7</accession>
<dbReference type="GO" id="GO:0002098">
    <property type="term" value="P:tRNA wobble uridine modification"/>
    <property type="evidence" value="ECO:0007669"/>
    <property type="project" value="InterPro"/>
</dbReference>
<dbReference type="Pfam" id="PF00581">
    <property type="entry name" value="Rhodanese"/>
    <property type="match status" value="1"/>
</dbReference>
<dbReference type="AlphaFoldDB" id="A0A381RCD7"/>
<dbReference type="InterPro" id="IPR036873">
    <property type="entry name" value="Rhodanese-like_dom_sf"/>
</dbReference>
<name>A0A381RCD7_9ZZZZ</name>
<dbReference type="InterPro" id="IPR001763">
    <property type="entry name" value="Rhodanese-like_dom"/>
</dbReference>
<evidence type="ECO:0000256" key="1">
    <source>
        <dbReference type="ARBA" id="ARBA00023266"/>
    </source>
</evidence>
<proteinExistence type="predicted"/>